<protein>
    <submittedName>
        <fullName evidence="2">Portal protein</fullName>
    </submittedName>
</protein>
<accession>A0A8S5UJ99</accession>
<evidence type="ECO:0000313" key="2">
    <source>
        <dbReference type="EMBL" id="DAF94551.1"/>
    </source>
</evidence>
<dbReference type="EMBL" id="BK016094">
    <property type="protein sequence ID" value="DAF94551.1"/>
    <property type="molecule type" value="Genomic_DNA"/>
</dbReference>
<name>A0A8S5UJ99_9CAUD</name>
<organism evidence="2">
    <name type="scientific">Siphoviridae sp. ct3gT1</name>
    <dbReference type="NCBI Taxonomy" id="2825323"/>
    <lineage>
        <taxon>Viruses</taxon>
        <taxon>Duplodnaviria</taxon>
        <taxon>Heunggongvirae</taxon>
        <taxon>Uroviricota</taxon>
        <taxon>Caudoviricetes</taxon>
    </lineage>
</organism>
<reference evidence="2" key="1">
    <citation type="journal article" date="2021" name="Proc. Natl. Acad. Sci. U.S.A.">
        <title>A Catalog of Tens of Thousands of Viruses from Human Metagenomes Reveals Hidden Associations with Chronic Diseases.</title>
        <authorList>
            <person name="Tisza M.J."/>
            <person name="Buck C.B."/>
        </authorList>
    </citation>
    <scope>NUCLEOTIDE SEQUENCE</scope>
    <source>
        <strain evidence="2">Ct3gT1</strain>
    </source>
</reference>
<feature type="compositionally biased region" description="Basic and acidic residues" evidence="1">
    <location>
        <begin position="429"/>
        <end position="451"/>
    </location>
</feature>
<feature type="region of interest" description="Disordered" evidence="1">
    <location>
        <begin position="429"/>
        <end position="457"/>
    </location>
</feature>
<dbReference type="Pfam" id="PF05133">
    <property type="entry name" value="SPP1_portal"/>
    <property type="match status" value="1"/>
</dbReference>
<evidence type="ECO:0000256" key="1">
    <source>
        <dbReference type="SAM" id="MobiDB-lite"/>
    </source>
</evidence>
<proteinExistence type="predicted"/>
<sequence length="457" mass="53315">MENNSCAFSKKTKNLYLDAISDYQNRKLVYDKMYDYCITGKNDSYRDYKHNTKRSNLKVRTNFIKKFIKEEVSYLLSNKITYTSKSDNNELISLLEHKTSHWDKNHDKNILRNMLSYGSVFELYYTTEINNETYFNAKIVTPRDGYLLEDEYGKPMAFFRFFKKKFDKAGTQYIDIYTKDYIYHCDYNLNEVNKDCIINQPLKPTPNIFGEVPVIKGRISDYEEFDTLYNEIKDLVDAYQTNLSDIVNEISDFRLAYLIFKGCQIDTKNKDESGKTDLDYLKENGGMELGENGDAKFLTKEINDTFVQNTLNALKKNMYEIANHIDTNEKMQSNLSGSAIRNRLIGLEQRVRDSEGSMKNLLMGRFYFLLKLFNKFDNTHYDYRDISAKFTLNIPQDDLVTAQMLSQLPDGLLSKDTGRGLLSCVSNTDREAKKVEKEQEEESRKEIDLDKVVGNNG</sequence>
<dbReference type="InterPro" id="IPR021145">
    <property type="entry name" value="Portal_protein_SPP1_Gp6-like"/>
</dbReference>